<sequence length="110" mass="11961">MSGAPLRLTPPPDPTKVVLPLTIGLGLALIVFTLTRSTLPSVGDSSHSLPHGGWYKDGTKTVFYSGPRRVSTNWSPVLLVFSLTLAIYVSYLLESRSRSRPCNHCGLKHT</sequence>
<keyword evidence="1" id="KW-0472">Membrane</keyword>
<evidence type="ECO:0000256" key="1">
    <source>
        <dbReference type="SAM" id="Phobius"/>
    </source>
</evidence>
<feature type="transmembrane region" description="Helical" evidence="1">
    <location>
        <begin position="17"/>
        <end position="35"/>
    </location>
</feature>
<keyword evidence="1" id="KW-1133">Transmembrane helix</keyword>
<dbReference type="EMBL" id="JF937699">
    <property type="protein sequence ID" value="AFJ00095.1"/>
    <property type="molecule type" value="Genomic_RNA"/>
</dbReference>
<organism evidence="2">
    <name type="scientific">Cactus virus X</name>
    <dbReference type="NCBI Taxonomy" id="112227"/>
    <lineage>
        <taxon>Viruses</taxon>
        <taxon>Riboviria</taxon>
        <taxon>Orthornavirae</taxon>
        <taxon>Kitrinoviricota</taxon>
        <taxon>Alsuviricetes</taxon>
        <taxon>Tymovirales</taxon>
        <taxon>Alphaflexiviridae</taxon>
        <taxon>Potexvirus</taxon>
        <taxon>Potexvirus ecscacti</taxon>
    </lineage>
</organism>
<proteinExistence type="predicted"/>
<dbReference type="InterPro" id="IPR001896">
    <property type="entry name" value="Plant_vir_prot"/>
</dbReference>
<accession>A0A067XGZ8</accession>
<protein>
    <submittedName>
        <fullName evidence="2">TGB2</fullName>
    </submittedName>
</protein>
<feature type="transmembrane region" description="Helical" evidence="1">
    <location>
        <begin position="74"/>
        <end position="93"/>
    </location>
</feature>
<evidence type="ECO:0000313" key="2">
    <source>
        <dbReference type="EMBL" id="AFJ00095.1"/>
    </source>
</evidence>
<keyword evidence="1" id="KW-0812">Transmembrane</keyword>
<dbReference type="Pfam" id="PF01307">
    <property type="entry name" value="Plant_vir_prot"/>
    <property type="match status" value="1"/>
</dbReference>
<reference evidence="2" key="1">
    <citation type="submission" date="2011-05" db="EMBL/GenBank/DDBJ databases">
        <title>Characterization of a new Cactus virus X isolate from pitaya.</title>
        <authorList>
            <person name="Lu Y.-C."/>
            <person name="Mao C.-H."/>
            <person name="Li Y.-S."/>
            <person name="Chang Y.-C."/>
        </authorList>
    </citation>
    <scope>NUCLEOTIDE SEQUENCE</scope>
    <source>
        <strain evidence="2">NTU</strain>
    </source>
</reference>
<name>A0A067XGZ8_9VIRU</name>